<dbReference type="PROSITE" id="PS51782">
    <property type="entry name" value="LYSM"/>
    <property type="match status" value="1"/>
</dbReference>
<dbReference type="InterPro" id="IPR011055">
    <property type="entry name" value="Dup_hybrid_motif"/>
</dbReference>
<protein>
    <submittedName>
        <fullName evidence="4">Peptidoglycan DD-metalloendopeptidase family protein</fullName>
    </submittedName>
</protein>
<dbReference type="InterPro" id="IPR050570">
    <property type="entry name" value="Cell_wall_metabolism_enzyme"/>
</dbReference>
<name>A0AAU7KKA2_9GAMM</name>
<dbReference type="InterPro" id="IPR016047">
    <property type="entry name" value="M23ase_b-sheet_dom"/>
</dbReference>
<dbReference type="Pfam" id="PF01551">
    <property type="entry name" value="Peptidase_M23"/>
    <property type="match status" value="1"/>
</dbReference>
<feature type="compositionally biased region" description="Basic and acidic residues" evidence="2">
    <location>
        <begin position="189"/>
        <end position="198"/>
    </location>
</feature>
<organism evidence="4">
    <name type="scientific">Halomonas sp. RT37</name>
    <dbReference type="NCBI Taxonomy" id="2950872"/>
    <lineage>
        <taxon>Bacteria</taxon>
        <taxon>Pseudomonadati</taxon>
        <taxon>Pseudomonadota</taxon>
        <taxon>Gammaproteobacteria</taxon>
        <taxon>Oceanospirillales</taxon>
        <taxon>Halomonadaceae</taxon>
        <taxon>Halomonas</taxon>
    </lineage>
</organism>
<dbReference type="Gene3D" id="2.70.70.10">
    <property type="entry name" value="Glucose Permease (Domain IIA)"/>
    <property type="match status" value="1"/>
</dbReference>
<dbReference type="PANTHER" id="PTHR21666:SF263">
    <property type="entry name" value="MUREIN HYDROLASE ACTIVATOR NLPD"/>
    <property type="match status" value="1"/>
</dbReference>
<dbReference type="CDD" id="cd12797">
    <property type="entry name" value="M23_peptidase"/>
    <property type="match status" value="1"/>
</dbReference>
<dbReference type="Gene3D" id="3.10.350.10">
    <property type="entry name" value="LysM domain"/>
    <property type="match status" value="1"/>
</dbReference>
<dbReference type="GO" id="GO:0032153">
    <property type="term" value="C:cell division site"/>
    <property type="evidence" value="ECO:0007669"/>
    <property type="project" value="TreeGrafter"/>
</dbReference>
<dbReference type="PANTHER" id="PTHR21666">
    <property type="entry name" value="PEPTIDASE-RELATED"/>
    <property type="match status" value="1"/>
</dbReference>
<dbReference type="CDD" id="cd00118">
    <property type="entry name" value="LysM"/>
    <property type="match status" value="1"/>
</dbReference>
<proteinExistence type="inferred from homology"/>
<feature type="compositionally biased region" description="Low complexity" evidence="2">
    <location>
        <begin position="211"/>
        <end position="256"/>
    </location>
</feature>
<dbReference type="InterPro" id="IPR018392">
    <property type="entry name" value="LysM"/>
</dbReference>
<dbReference type="PROSITE" id="PS51257">
    <property type="entry name" value="PROKAR_LIPOPROTEIN"/>
    <property type="match status" value="1"/>
</dbReference>
<dbReference type="Pfam" id="PF01476">
    <property type="entry name" value="LysM"/>
    <property type="match status" value="1"/>
</dbReference>
<comment type="similarity">
    <text evidence="1">Belongs to the E.coli NlpD/Haemophilus LppB family.</text>
</comment>
<dbReference type="SUPFAM" id="SSF54106">
    <property type="entry name" value="LysM domain"/>
    <property type="match status" value="1"/>
</dbReference>
<dbReference type="GO" id="GO:0004222">
    <property type="term" value="F:metalloendopeptidase activity"/>
    <property type="evidence" value="ECO:0007669"/>
    <property type="project" value="TreeGrafter"/>
</dbReference>
<sequence length="386" mass="39877">MHKTLVISSLALVLAGCVNQQGPSQPVQVQDLSSARAAQVPAQYTVESGDTLYGIAWRHDMDFRELARINNIQPPYRIDVGQTLSLSANGQAPSSGAGSQQVAGAQAGQGGAVATPLGQESQNAQPSSEDLEWLLPDGSTETVSASTEQISGTAAQGAAAVAGVSATAPGPVYDYDTPGADGSLSSQDEAERAQREAEESVVAAAEEEARAQQQQQAEASDSAQSETVAANASQDSGSSSQATSSSGGESASIGGSRTYTPVDEVPWQWPADGQIVSQFGESSSITAGIDIGGQKGQPVRAAGPGKVVYAGSGVRGYGKLILLKHNDEYLSAYAHNDSLKVSENDVVEAGQVIATMGDSDAEDVRLHFEVRKDGQPQDPTKYLPSR</sequence>
<dbReference type="GO" id="GO:0009279">
    <property type="term" value="C:cell outer membrane"/>
    <property type="evidence" value="ECO:0007669"/>
    <property type="project" value="TreeGrafter"/>
</dbReference>
<feature type="region of interest" description="Disordered" evidence="2">
    <location>
        <begin position="88"/>
        <end position="129"/>
    </location>
</feature>
<evidence type="ECO:0000313" key="4">
    <source>
        <dbReference type="EMBL" id="XBO71937.1"/>
    </source>
</evidence>
<evidence type="ECO:0000259" key="3">
    <source>
        <dbReference type="PROSITE" id="PS51782"/>
    </source>
</evidence>
<reference evidence="4" key="1">
    <citation type="submission" date="2022-06" db="EMBL/GenBank/DDBJ databases">
        <title>A novel DMS-producing enzyme.</title>
        <authorList>
            <person name="Zhang Y."/>
        </authorList>
    </citation>
    <scope>NUCLEOTIDE SEQUENCE</scope>
    <source>
        <strain evidence="4">RT37</strain>
    </source>
</reference>
<dbReference type="SUPFAM" id="SSF51261">
    <property type="entry name" value="Duplicated hybrid motif"/>
    <property type="match status" value="1"/>
</dbReference>
<feature type="domain" description="LysM" evidence="3">
    <location>
        <begin position="42"/>
        <end position="86"/>
    </location>
</feature>
<feature type="compositionally biased region" description="Polar residues" evidence="2">
    <location>
        <begin position="118"/>
        <end position="128"/>
    </location>
</feature>
<gene>
    <name evidence="4" type="ORF">NFG58_04300</name>
</gene>
<dbReference type="InterPro" id="IPR036779">
    <property type="entry name" value="LysM_dom_sf"/>
</dbReference>
<dbReference type="RefSeq" id="WP_108131382.1">
    <property type="nucleotide sequence ID" value="NZ_CP098827.1"/>
</dbReference>
<evidence type="ECO:0000256" key="2">
    <source>
        <dbReference type="SAM" id="MobiDB-lite"/>
    </source>
</evidence>
<accession>A0AAU7KKA2</accession>
<dbReference type="EMBL" id="CP098827">
    <property type="protein sequence ID" value="XBO71937.1"/>
    <property type="molecule type" value="Genomic_DNA"/>
</dbReference>
<dbReference type="AlphaFoldDB" id="A0AAU7KKA2"/>
<feature type="region of interest" description="Disordered" evidence="2">
    <location>
        <begin position="172"/>
        <end position="264"/>
    </location>
</feature>
<dbReference type="SMART" id="SM00257">
    <property type="entry name" value="LysM"/>
    <property type="match status" value="1"/>
</dbReference>
<feature type="compositionally biased region" description="Low complexity" evidence="2">
    <location>
        <begin position="90"/>
        <end position="106"/>
    </location>
</feature>
<evidence type="ECO:0000256" key="1">
    <source>
        <dbReference type="ARBA" id="ARBA00038420"/>
    </source>
</evidence>